<dbReference type="InterPro" id="IPR036047">
    <property type="entry name" value="F-box-like_dom_sf"/>
</dbReference>
<evidence type="ECO:0000256" key="1">
    <source>
        <dbReference type="SAM" id="MobiDB-lite"/>
    </source>
</evidence>
<evidence type="ECO:0000259" key="2">
    <source>
        <dbReference type="PROSITE" id="PS50181"/>
    </source>
</evidence>
<dbReference type="OrthoDB" id="3642468at2759"/>
<dbReference type="AlphaFoldDB" id="A0A135TE52"/>
<feature type="domain" description="F-box" evidence="2">
    <location>
        <begin position="132"/>
        <end position="188"/>
    </location>
</feature>
<name>A0A135TE52_9PEZI</name>
<comment type="caution">
    <text evidence="3">The sequence shown here is derived from an EMBL/GenBank/DDBJ whole genome shotgun (WGS) entry which is preliminary data.</text>
</comment>
<accession>A0A135TE52</accession>
<proteinExistence type="predicted"/>
<sequence>MKEADESSDTLLKGIKASHKRKDTSSTKVNAVDATPFAKNSPQWTMAKATTEGPVIDNSVFTVINSDGTASYYTSTGEFIDGEISRPTEATKEVTDSDRVTAKGALNLRSKKTERMKRKLEKKTAKSSALRTTQLLDLPNETLVDIISHMLPNEVLKTAQTCKTLRKLILHNEKLLSCKIISQRYRVLSKCFRLPVTLDKIDPELHPVLQNDARIDMLGIHRRYVHIPQPEPYVLCTCLTCVLRWQACCVIVDFNKWRPNLDSGVPITIMRRGQDDAWNIVWKDRITDIVLQAIRSPLAYAHLLEVHLNNTCAAIKRQRANKGNRRRHFEMSEADAESLTDNFLEGNGPPTIDLPYSRDNYYMLEAYIPARTWLKDEEKWVYIPADFHDRDLDWVAKRWGPEWGVAQKRGSGFRVIEKGPA</sequence>
<dbReference type="PROSITE" id="PS50181">
    <property type="entry name" value="FBOX"/>
    <property type="match status" value="1"/>
</dbReference>
<reference evidence="3 4" key="1">
    <citation type="submission" date="2014-02" db="EMBL/GenBank/DDBJ databases">
        <title>The genome sequence of Colletotrichum salicis CBS 607.94.</title>
        <authorList>
            <person name="Baroncelli R."/>
            <person name="Thon M.R."/>
        </authorList>
    </citation>
    <scope>NUCLEOTIDE SEQUENCE [LARGE SCALE GENOMIC DNA]</scope>
    <source>
        <strain evidence="3 4">CBS 607.94</strain>
    </source>
</reference>
<dbReference type="InterPro" id="IPR001810">
    <property type="entry name" value="F-box_dom"/>
</dbReference>
<organism evidence="3 4">
    <name type="scientific">Colletotrichum salicis</name>
    <dbReference type="NCBI Taxonomy" id="1209931"/>
    <lineage>
        <taxon>Eukaryota</taxon>
        <taxon>Fungi</taxon>
        <taxon>Dikarya</taxon>
        <taxon>Ascomycota</taxon>
        <taxon>Pezizomycotina</taxon>
        <taxon>Sordariomycetes</taxon>
        <taxon>Hypocreomycetidae</taxon>
        <taxon>Glomerellales</taxon>
        <taxon>Glomerellaceae</taxon>
        <taxon>Colletotrichum</taxon>
        <taxon>Colletotrichum acutatum species complex</taxon>
    </lineage>
</organism>
<dbReference type="CDD" id="cd09917">
    <property type="entry name" value="F-box_SF"/>
    <property type="match status" value="1"/>
</dbReference>
<dbReference type="Pfam" id="PF00646">
    <property type="entry name" value="F-box"/>
    <property type="match status" value="1"/>
</dbReference>
<evidence type="ECO:0000313" key="3">
    <source>
        <dbReference type="EMBL" id="KXH46426.1"/>
    </source>
</evidence>
<protein>
    <submittedName>
        <fullName evidence="3">F-box domain-containing protein</fullName>
    </submittedName>
</protein>
<dbReference type="SUPFAM" id="SSF81383">
    <property type="entry name" value="F-box domain"/>
    <property type="match status" value="1"/>
</dbReference>
<keyword evidence="4" id="KW-1185">Reference proteome</keyword>
<evidence type="ECO:0000313" key="4">
    <source>
        <dbReference type="Proteomes" id="UP000070121"/>
    </source>
</evidence>
<gene>
    <name evidence="3" type="ORF">CSAL01_06686</name>
</gene>
<dbReference type="Proteomes" id="UP000070121">
    <property type="component" value="Unassembled WGS sequence"/>
</dbReference>
<feature type="region of interest" description="Disordered" evidence="1">
    <location>
        <begin position="1"/>
        <end position="28"/>
    </location>
</feature>
<dbReference type="STRING" id="1209931.A0A135TE52"/>
<dbReference type="EMBL" id="JFFI01002007">
    <property type="protein sequence ID" value="KXH46426.1"/>
    <property type="molecule type" value="Genomic_DNA"/>
</dbReference>